<proteinExistence type="predicted"/>
<dbReference type="InterPro" id="IPR029063">
    <property type="entry name" value="SAM-dependent_MTases_sf"/>
</dbReference>
<dbReference type="SUPFAM" id="SSF53335">
    <property type="entry name" value="S-adenosyl-L-methionine-dependent methyltransferases"/>
    <property type="match status" value="1"/>
</dbReference>
<dbReference type="PANTHER" id="PTHR14614:SF156">
    <property type="entry name" value="PROTEIN-LYSINE N-METHYLTRANSFERASE EFM2"/>
    <property type="match status" value="1"/>
</dbReference>
<dbReference type="OrthoDB" id="433955at2759"/>
<comment type="caution">
    <text evidence="2">The sequence shown here is derived from an EMBL/GenBank/DDBJ whole genome shotgun (WGS) entry which is preliminary data.</text>
</comment>
<dbReference type="InterPro" id="IPR019410">
    <property type="entry name" value="Methyltransf_16"/>
</dbReference>
<evidence type="ECO:0000313" key="2">
    <source>
        <dbReference type="EMBL" id="OAA54988.1"/>
    </source>
</evidence>
<name>A0A167N0P3_9HYPO</name>
<dbReference type="GO" id="GO:0032259">
    <property type="term" value="P:methylation"/>
    <property type="evidence" value="ECO:0007669"/>
    <property type="project" value="UniProtKB-KW"/>
</dbReference>
<accession>A0A167N0P3</accession>
<evidence type="ECO:0000313" key="3">
    <source>
        <dbReference type="Proteomes" id="UP000076874"/>
    </source>
</evidence>
<dbReference type="Proteomes" id="UP000076874">
    <property type="component" value="Unassembled WGS sequence"/>
</dbReference>
<reference evidence="2 3" key="1">
    <citation type="journal article" date="2016" name="Genome Biol. Evol.">
        <title>Divergent and convergent evolution of fungal pathogenicity.</title>
        <authorList>
            <person name="Shang Y."/>
            <person name="Xiao G."/>
            <person name="Zheng P."/>
            <person name="Cen K."/>
            <person name="Zhan S."/>
            <person name="Wang C."/>
        </authorList>
    </citation>
    <scope>NUCLEOTIDE SEQUENCE [LARGE SCALE GENOMIC DNA]</scope>
    <source>
        <strain evidence="2 3">RCEF 264</strain>
    </source>
</reference>
<dbReference type="PANTHER" id="PTHR14614">
    <property type="entry name" value="HEPATOCELLULAR CARCINOMA-ASSOCIATED ANTIGEN"/>
    <property type="match status" value="1"/>
</dbReference>
<sequence>MHAREVVSPDLFPALWTRPPYEAIMACLNSLDGTANDGSRLDDDNNDDDDAANRPAVAVSAHHVRRDAGAVARYLGDLVMSGLAWIADEDAREAVWTTASQRLAARCGRTALGTITRRWPLVDTTVVKGNGNGNGTGASIDLYLEEPALVGDDAIGFKTWGTAYVLAQMLPALAVFNLSTGGGHPVLELGAGTGLLGLAAAVLWGADVVLSDLAAIVPNLAANVARKRSREADLGINSEHIDADADMDPLLFPRDHQFPLVLAADPLYDDDHPALLADDKSYGRVRTSAQPSAICAFVVLIRFVLTRDRAQRMLRGAARRLGPAKPAQTSTTSSLTTSSALD</sequence>
<gene>
    <name evidence="2" type="ORF">SPI_08492</name>
</gene>
<organism evidence="2 3">
    <name type="scientific">Niveomyces insectorum RCEF 264</name>
    <dbReference type="NCBI Taxonomy" id="1081102"/>
    <lineage>
        <taxon>Eukaryota</taxon>
        <taxon>Fungi</taxon>
        <taxon>Dikarya</taxon>
        <taxon>Ascomycota</taxon>
        <taxon>Pezizomycotina</taxon>
        <taxon>Sordariomycetes</taxon>
        <taxon>Hypocreomycetidae</taxon>
        <taxon>Hypocreales</taxon>
        <taxon>Cordycipitaceae</taxon>
        <taxon>Niveomyces</taxon>
    </lineage>
</organism>
<evidence type="ECO:0000256" key="1">
    <source>
        <dbReference type="SAM" id="MobiDB-lite"/>
    </source>
</evidence>
<dbReference type="Pfam" id="PF10294">
    <property type="entry name" value="Methyltransf_16"/>
    <property type="match status" value="1"/>
</dbReference>
<feature type="compositionally biased region" description="Low complexity" evidence="1">
    <location>
        <begin position="329"/>
        <end position="342"/>
    </location>
</feature>
<protein>
    <submittedName>
        <fullName evidence="2">Glucose-inducible sam-dependent methyltransferase</fullName>
    </submittedName>
</protein>
<dbReference type="STRING" id="1081102.A0A167N0P3"/>
<dbReference type="GO" id="GO:0005829">
    <property type="term" value="C:cytosol"/>
    <property type="evidence" value="ECO:0007669"/>
    <property type="project" value="TreeGrafter"/>
</dbReference>
<dbReference type="EMBL" id="AZHD01000021">
    <property type="protein sequence ID" value="OAA54988.1"/>
    <property type="molecule type" value="Genomic_DNA"/>
</dbReference>
<keyword evidence="3" id="KW-1185">Reference proteome</keyword>
<keyword evidence="2" id="KW-0489">Methyltransferase</keyword>
<dbReference type="GO" id="GO:0008757">
    <property type="term" value="F:S-adenosylmethionine-dependent methyltransferase activity"/>
    <property type="evidence" value="ECO:0007669"/>
    <property type="project" value="UniProtKB-ARBA"/>
</dbReference>
<feature type="region of interest" description="Disordered" evidence="1">
    <location>
        <begin position="316"/>
        <end position="342"/>
    </location>
</feature>
<keyword evidence="2" id="KW-0808">Transferase</keyword>
<dbReference type="Gene3D" id="3.40.50.150">
    <property type="entry name" value="Vaccinia Virus protein VP39"/>
    <property type="match status" value="1"/>
</dbReference>
<dbReference type="AlphaFoldDB" id="A0A167N0P3"/>